<sequence length="115" mass="12602">MIRRVPADVQAVVSPLSVILALAMVQAGARGRTKTQINELISKVPKCLLLKKQLSYFPEANDQAIQNFYSDLSKDVLNFTEGVQTKIANAFFMEQKYAAKVEALDFGKPAAAAQV</sequence>
<name>A0A3P7J0G5_STRVU</name>
<keyword evidence="1" id="KW-0732">Signal</keyword>
<dbReference type="Proteomes" id="UP000270094">
    <property type="component" value="Unassembled WGS sequence"/>
</dbReference>
<reference evidence="3 4" key="1">
    <citation type="submission" date="2018-11" db="EMBL/GenBank/DDBJ databases">
        <authorList>
            <consortium name="Pathogen Informatics"/>
        </authorList>
    </citation>
    <scope>NUCLEOTIDE SEQUENCE [LARGE SCALE GENOMIC DNA]</scope>
</reference>
<evidence type="ECO:0000313" key="3">
    <source>
        <dbReference type="EMBL" id="VDM78970.1"/>
    </source>
</evidence>
<dbReference type="SUPFAM" id="SSF56574">
    <property type="entry name" value="Serpins"/>
    <property type="match status" value="1"/>
</dbReference>
<dbReference type="Gene3D" id="3.30.497.10">
    <property type="entry name" value="Antithrombin, subunit I, domain 2"/>
    <property type="match status" value="1"/>
</dbReference>
<accession>A0A3P7J0G5</accession>
<dbReference type="Pfam" id="PF00079">
    <property type="entry name" value="Serpin"/>
    <property type="match status" value="1"/>
</dbReference>
<organism evidence="3 4">
    <name type="scientific">Strongylus vulgaris</name>
    <name type="common">Blood worm</name>
    <dbReference type="NCBI Taxonomy" id="40348"/>
    <lineage>
        <taxon>Eukaryota</taxon>
        <taxon>Metazoa</taxon>
        <taxon>Ecdysozoa</taxon>
        <taxon>Nematoda</taxon>
        <taxon>Chromadorea</taxon>
        <taxon>Rhabditida</taxon>
        <taxon>Rhabditina</taxon>
        <taxon>Rhabditomorpha</taxon>
        <taxon>Strongyloidea</taxon>
        <taxon>Strongylidae</taxon>
        <taxon>Strongylus</taxon>
    </lineage>
</organism>
<proteinExistence type="predicted"/>
<gene>
    <name evidence="3" type="ORF">SVUK_LOCUS13968</name>
</gene>
<dbReference type="InterPro" id="IPR042178">
    <property type="entry name" value="Serpin_sf_1"/>
</dbReference>
<protein>
    <recommendedName>
        <fullName evidence="2">Serpin domain-containing protein</fullName>
    </recommendedName>
</protein>
<evidence type="ECO:0000259" key="2">
    <source>
        <dbReference type="Pfam" id="PF00079"/>
    </source>
</evidence>
<dbReference type="InterPro" id="IPR023796">
    <property type="entry name" value="Serpin_dom"/>
</dbReference>
<keyword evidence="4" id="KW-1185">Reference proteome</keyword>
<feature type="chain" id="PRO_5018162879" description="Serpin domain-containing protein" evidence="1">
    <location>
        <begin position="32"/>
        <end position="115"/>
    </location>
</feature>
<feature type="domain" description="Serpin" evidence="2">
    <location>
        <begin position="11"/>
        <end position="100"/>
    </location>
</feature>
<evidence type="ECO:0000256" key="1">
    <source>
        <dbReference type="SAM" id="SignalP"/>
    </source>
</evidence>
<dbReference type="EMBL" id="UYYB01103501">
    <property type="protein sequence ID" value="VDM78970.1"/>
    <property type="molecule type" value="Genomic_DNA"/>
</dbReference>
<evidence type="ECO:0000313" key="4">
    <source>
        <dbReference type="Proteomes" id="UP000270094"/>
    </source>
</evidence>
<dbReference type="AlphaFoldDB" id="A0A3P7J0G5"/>
<feature type="signal peptide" evidence="1">
    <location>
        <begin position="1"/>
        <end position="31"/>
    </location>
</feature>
<dbReference type="OrthoDB" id="9518664at2759"/>
<dbReference type="InterPro" id="IPR036186">
    <property type="entry name" value="Serpin_sf"/>
</dbReference>